<feature type="non-terminal residue" evidence="3">
    <location>
        <position position="1"/>
    </location>
</feature>
<name>A0AAV2PIJ3_MEGNR</name>
<evidence type="ECO:0000313" key="4">
    <source>
        <dbReference type="Proteomes" id="UP001497623"/>
    </source>
</evidence>
<dbReference type="EMBL" id="CAXKWB010000243">
    <property type="protein sequence ID" value="CAL4059977.1"/>
    <property type="molecule type" value="Genomic_DNA"/>
</dbReference>
<feature type="coiled-coil region" evidence="1">
    <location>
        <begin position="216"/>
        <end position="271"/>
    </location>
</feature>
<proteinExistence type="predicted"/>
<keyword evidence="4" id="KW-1185">Reference proteome</keyword>
<sequence length="461" mass="49985">VEPRSEQQRTACVSRRRRALYLQQPLSNTLHSATVSDDTPVPSHYTARTSEEPRGPTSPQGRLCSPSQPGCHRLTMSSKRKSLPTKVLDAYPDGGGHSGVSTDLLVAESGGCSPPPHVTSTAPGPDSDHSRPPSPYTAYHHDTEHKSMSPTTRWSDSEVTVSGSVSAGPGGSEAKRTRREGSTDSDSGPIPAVATTADLSPHGLHPFANPFFQARLQEARIQHEHQQRLMQEVQIKQEHAQQQQLQQQLQHQQQQQQAAQLQQQQQQQIQQQQHQQAAAAQQVAAAAAAATATQQLTQQQHQDTSGSAVQAQQQLQQHHQQQQNRNSMSPLSDLERSSLLTSAAKRSMDDVLKRLASKMSHSTIEDAERAKRESLKTANDIRTTTSSPPSSTPDKSIAGGGGGGSGGGGLGDSLASMTQLLGTDPDTLQSQEKRITEIISQLQTLRDSIRQQQPEQTHQDK</sequence>
<evidence type="ECO:0000256" key="2">
    <source>
        <dbReference type="SAM" id="MobiDB-lite"/>
    </source>
</evidence>
<feature type="compositionally biased region" description="Low complexity" evidence="2">
    <location>
        <begin position="383"/>
        <end position="393"/>
    </location>
</feature>
<feature type="compositionally biased region" description="Polar residues" evidence="2">
    <location>
        <begin position="24"/>
        <end position="37"/>
    </location>
</feature>
<feature type="compositionally biased region" description="Polar residues" evidence="2">
    <location>
        <begin position="57"/>
        <end position="68"/>
    </location>
</feature>
<feature type="region of interest" description="Disordered" evidence="2">
    <location>
        <begin position="24"/>
        <end position="204"/>
    </location>
</feature>
<evidence type="ECO:0000313" key="3">
    <source>
        <dbReference type="EMBL" id="CAL4059977.1"/>
    </source>
</evidence>
<protein>
    <submittedName>
        <fullName evidence="3">Uncharacterized protein</fullName>
    </submittedName>
</protein>
<feature type="non-terminal residue" evidence="3">
    <location>
        <position position="461"/>
    </location>
</feature>
<dbReference type="Proteomes" id="UP001497623">
    <property type="component" value="Unassembled WGS sequence"/>
</dbReference>
<feature type="compositionally biased region" description="Gly residues" evidence="2">
    <location>
        <begin position="398"/>
        <end position="411"/>
    </location>
</feature>
<accession>A0AAV2PIJ3</accession>
<feature type="region of interest" description="Disordered" evidence="2">
    <location>
        <begin position="360"/>
        <end position="433"/>
    </location>
</feature>
<feature type="region of interest" description="Disordered" evidence="2">
    <location>
        <begin position="297"/>
        <end position="334"/>
    </location>
</feature>
<evidence type="ECO:0000256" key="1">
    <source>
        <dbReference type="SAM" id="Coils"/>
    </source>
</evidence>
<gene>
    <name evidence="3" type="ORF">MNOR_LOCUS981</name>
</gene>
<comment type="caution">
    <text evidence="3">The sequence shown here is derived from an EMBL/GenBank/DDBJ whole genome shotgun (WGS) entry which is preliminary data.</text>
</comment>
<feature type="compositionally biased region" description="Polar residues" evidence="2">
    <location>
        <begin position="148"/>
        <end position="158"/>
    </location>
</feature>
<feature type="compositionally biased region" description="Basic and acidic residues" evidence="2">
    <location>
        <begin position="173"/>
        <end position="182"/>
    </location>
</feature>
<keyword evidence="1" id="KW-0175">Coiled coil</keyword>
<feature type="compositionally biased region" description="Polar residues" evidence="2">
    <location>
        <begin position="415"/>
        <end position="430"/>
    </location>
</feature>
<feature type="compositionally biased region" description="Low complexity" evidence="2">
    <location>
        <begin position="310"/>
        <end position="323"/>
    </location>
</feature>
<reference evidence="3 4" key="1">
    <citation type="submission" date="2024-05" db="EMBL/GenBank/DDBJ databases">
        <authorList>
            <person name="Wallberg A."/>
        </authorList>
    </citation>
    <scope>NUCLEOTIDE SEQUENCE [LARGE SCALE GENOMIC DNA]</scope>
</reference>
<dbReference type="AlphaFoldDB" id="A0AAV2PIJ3"/>
<organism evidence="3 4">
    <name type="scientific">Meganyctiphanes norvegica</name>
    <name type="common">Northern krill</name>
    <name type="synonym">Thysanopoda norvegica</name>
    <dbReference type="NCBI Taxonomy" id="48144"/>
    <lineage>
        <taxon>Eukaryota</taxon>
        <taxon>Metazoa</taxon>
        <taxon>Ecdysozoa</taxon>
        <taxon>Arthropoda</taxon>
        <taxon>Crustacea</taxon>
        <taxon>Multicrustacea</taxon>
        <taxon>Malacostraca</taxon>
        <taxon>Eumalacostraca</taxon>
        <taxon>Eucarida</taxon>
        <taxon>Euphausiacea</taxon>
        <taxon>Euphausiidae</taxon>
        <taxon>Meganyctiphanes</taxon>
    </lineage>
</organism>
<feature type="compositionally biased region" description="Basic and acidic residues" evidence="2">
    <location>
        <begin position="363"/>
        <end position="375"/>
    </location>
</feature>